<accession>G5DYS2</accession>
<dbReference type="GO" id="GO:0005737">
    <property type="term" value="C:cytoplasm"/>
    <property type="evidence" value="ECO:0007669"/>
    <property type="project" value="UniProtKB-SubCell"/>
</dbReference>
<dbReference type="InterPro" id="IPR011993">
    <property type="entry name" value="PH-like_dom_sf"/>
</dbReference>
<comment type="subcellular location">
    <subcellularLocation>
        <location evidence="1">Cytoplasm</location>
    </subcellularLocation>
</comment>
<dbReference type="Gene3D" id="2.30.29.30">
    <property type="entry name" value="Pleckstrin-homology domain (PH domain)/Phosphotyrosine-binding domain (PTB)"/>
    <property type="match status" value="1"/>
</dbReference>
<evidence type="ECO:0000256" key="3">
    <source>
        <dbReference type="ARBA" id="ARBA00022490"/>
    </source>
</evidence>
<reference evidence="5" key="1">
    <citation type="submission" date="2011-09" db="EMBL/GenBank/DDBJ databases">
        <title>The odds of duplicate gene persistence after polyploidization.</title>
        <authorList>
            <person name="Chain F.J.J."/>
            <person name="Evans B.J."/>
            <person name="Dushoff J."/>
        </authorList>
    </citation>
    <scope>NUCLEOTIDE SEQUENCE</scope>
    <source>
        <tissue evidence="5">Liver</tissue>
    </source>
</reference>
<protein>
    <submittedName>
        <fullName evidence="5">Putative rho gtpase-activating protein 21</fullName>
    </submittedName>
</protein>
<evidence type="ECO:0000256" key="1">
    <source>
        <dbReference type="ARBA" id="ARBA00004496"/>
    </source>
</evidence>
<dbReference type="SUPFAM" id="SSF50729">
    <property type="entry name" value="PH domain-like"/>
    <property type="match status" value="1"/>
</dbReference>
<dbReference type="SUPFAM" id="SSF48350">
    <property type="entry name" value="GTPase activation domain, GAP"/>
    <property type="match status" value="1"/>
</dbReference>
<organism evidence="5">
    <name type="scientific">Pipa carvalhoi</name>
    <name type="common">Carvalho's Surinam toad</name>
    <dbReference type="NCBI Taxonomy" id="191480"/>
    <lineage>
        <taxon>Eukaryota</taxon>
        <taxon>Metazoa</taxon>
        <taxon>Chordata</taxon>
        <taxon>Craniata</taxon>
        <taxon>Vertebrata</taxon>
        <taxon>Euteleostomi</taxon>
        <taxon>Amphibia</taxon>
        <taxon>Batrachia</taxon>
        <taxon>Anura</taxon>
        <taxon>Pipoidea</taxon>
        <taxon>Pipidae</taxon>
        <taxon>Pipinae</taxon>
        <taxon>Pipa</taxon>
    </lineage>
</organism>
<dbReference type="AlphaFoldDB" id="G5DYS2"/>
<feature type="region of interest" description="Disordered" evidence="4">
    <location>
        <begin position="55"/>
        <end position="78"/>
    </location>
</feature>
<feature type="non-terminal residue" evidence="5">
    <location>
        <position position="427"/>
    </location>
</feature>
<dbReference type="EMBL" id="JP286286">
    <property type="protein sequence ID" value="AEQ16626.1"/>
    <property type="molecule type" value="mRNA"/>
</dbReference>
<feature type="non-terminal residue" evidence="5">
    <location>
        <position position="1"/>
    </location>
</feature>
<keyword evidence="2" id="KW-0343">GTPase activation</keyword>
<evidence type="ECO:0000256" key="4">
    <source>
        <dbReference type="SAM" id="MobiDB-lite"/>
    </source>
</evidence>
<dbReference type="PANTHER" id="PTHR23175">
    <property type="entry name" value="PDZ DOMAIN-CONTAINING PROTEIN"/>
    <property type="match status" value="1"/>
</dbReference>
<dbReference type="PANTHER" id="PTHR23175:SF16">
    <property type="entry name" value="RHO GTPASE-ACTIVATING PROTEIN 21"/>
    <property type="match status" value="1"/>
</dbReference>
<feature type="region of interest" description="Disordered" evidence="4">
    <location>
        <begin position="192"/>
        <end position="216"/>
    </location>
</feature>
<dbReference type="GO" id="GO:0005096">
    <property type="term" value="F:GTPase activator activity"/>
    <property type="evidence" value="ECO:0007669"/>
    <property type="project" value="UniProtKB-KW"/>
</dbReference>
<proteinExistence type="evidence at transcript level"/>
<keyword evidence="3" id="KW-0963">Cytoplasm</keyword>
<feature type="region of interest" description="Disordered" evidence="4">
    <location>
        <begin position="145"/>
        <end position="172"/>
    </location>
</feature>
<evidence type="ECO:0000256" key="2">
    <source>
        <dbReference type="ARBA" id="ARBA00022468"/>
    </source>
</evidence>
<name>G5DYS2_9PIPI</name>
<evidence type="ECO:0000313" key="5">
    <source>
        <dbReference type="EMBL" id="AEQ16626.1"/>
    </source>
</evidence>
<feature type="compositionally biased region" description="Polar residues" evidence="4">
    <location>
        <begin position="69"/>
        <end position="78"/>
    </location>
</feature>
<dbReference type="InterPro" id="IPR008936">
    <property type="entry name" value="Rho_GTPase_activation_prot"/>
</dbReference>
<sequence length="427" mass="46821">QPDRNYRVEIQVPPSPTDIVKSNTAVCVCNEAVRTVIVPSEKVVDLSSNRTNWAGPSHRTGLTDPSILKRTTSPSSTIPSVQMVPMGCQIDNAGLIGKPPSYGGHEITDIPASAVISITVDQLPTITTVPPSPTSQVPVIRRHLSHDHESLRPSALEVHSKNRRSKSCDEGLDDYKEEGKLGLKQVSSLKGIKVGESTQSSEDSESRKDPSSDVFSDSNKEGYLFFRQLITEKGKRVSGSIRPWKPMYVVLRGSSLNLHFGPTLVRTSEDNMTHMVTHMPDQYKIVETLIQHHDWFFNSEGSASCTEGSSTPRMDSCRFSSHKLIECDTLRTSTSELSMVEPEKRIIENTGLMDSASPNQPAPSSLEVSTAVITVGTGSPTFSTQSDDQMNGESFQSINKSNFSPGVDAPHKLSGTQVVRSRFYQYL</sequence>